<dbReference type="PRINTS" id="PR00252">
    <property type="entry name" value="NRIONCHANNEL"/>
</dbReference>
<evidence type="ECO:0000259" key="1">
    <source>
        <dbReference type="Pfam" id="PF02931"/>
    </source>
</evidence>
<dbReference type="InterPro" id="IPR006202">
    <property type="entry name" value="Neur_chan_lig-bd"/>
</dbReference>
<feature type="domain" description="Neurotransmitter-gated ion-channel ligand-binding" evidence="1">
    <location>
        <begin position="16"/>
        <end position="226"/>
    </location>
</feature>
<dbReference type="EMBL" id="KE125254">
    <property type="protein sequence ID" value="EPB69783.1"/>
    <property type="molecule type" value="Genomic_DNA"/>
</dbReference>
<protein>
    <submittedName>
        <fullName evidence="2">Neurotransmitter-gated ion-channel ligand binding domain protein</fullName>
    </submittedName>
</protein>
<dbReference type="GO" id="GO:0004888">
    <property type="term" value="F:transmembrane signaling receptor activity"/>
    <property type="evidence" value="ECO:0007669"/>
    <property type="project" value="InterPro"/>
</dbReference>
<dbReference type="InterPro" id="IPR006201">
    <property type="entry name" value="Neur_channel"/>
</dbReference>
<name>A0A0D6LF35_9BILA</name>
<dbReference type="Gene3D" id="2.70.170.10">
    <property type="entry name" value="Neurotransmitter-gated ion-channel ligand-binding domain"/>
    <property type="match status" value="1"/>
</dbReference>
<dbReference type="CDD" id="cd18989">
    <property type="entry name" value="LGIC_ECD_cation"/>
    <property type="match status" value="1"/>
</dbReference>
<accession>A0A0D6LF35</accession>
<dbReference type="SUPFAM" id="SSF63712">
    <property type="entry name" value="Nicotinic receptor ligand binding domain-like"/>
    <property type="match status" value="1"/>
</dbReference>
<organism evidence="2 3">
    <name type="scientific">Ancylostoma ceylanicum</name>
    <dbReference type="NCBI Taxonomy" id="53326"/>
    <lineage>
        <taxon>Eukaryota</taxon>
        <taxon>Metazoa</taxon>
        <taxon>Ecdysozoa</taxon>
        <taxon>Nematoda</taxon>
        <taxon>Chromadorea</taxon>
        <taxon>Rhabditida</taxon>
        <taxon>Rhabditina</taxon>
        <taxon>Rhabditomorpha</taxon>
        <taxon>Strongyloidea</taxon>
        <taxon>Ancylostomatidae</taxon>
        <taxon>Ancylostomatinae</taxon>
        <taxon>Ancylostoma</taxon>
    </lineage>
</organism>
<gene>
    <name evidence="2" type="ORF">ANCCEY_11124</name>
</gene>
<dbReference type="PANTHER" id="PTHR18945">
    <property type="entry name" value="NEUROTRANSMITTER GATED ION CHANNEL"/>
    <property type="match status" value="1"/>
</dbReference>
<dbReference type="InterPro" id="IPR036734">
    <property type="entry name" value="Neur_chan_lig-bd_sf"/>
</dbReference>
<dbReference type="Proteomes" id="UP000054495">
    <property type="component" value="Unassembled WGS sequence"/>
</dbReference>
<sequence length="302" mass="35579">MFDNLEGAKYTSKTHEIFANIFEGYSRHIRPVRNLSTTTVVYMDNGLRSIINTDEVHQVLVLKEWLRMFWRDEFLTWDPAEYDNITEIKVPRSLIWLPDVIRIDVLDQSQLMEDDRSFVLLDHTGFIRHSVDHVLRVFCDYKITIKNTRRFPFDYQNCTIHYEPWHSTQKEVFIEVHPEADINNYRPSNEWDLISYTARTGLGSYPPILSQSTARAYYDIVIKRRPHYYVACFMLPCFIIMELSLLGFFVLVEILIGALATATTVYVSHLQTHFQFFLPTKSNQDLNAHGLHHSQSNPCTYR</sequence>
<evidence type="ECO:0000313" key="2">
    <source>
        <dbReference type="EMBL" id="EPB69783.1"/>
    </source>
</evidence>
<dbReference type="AlphaFoldDB" id="A0A0D6LF35"/>
<dbReference type="FunFam" id="2.70.170.10:FF:000028">
    <property type="entry name" value="AcetylCholine Receptor"/>
    <property type="match status" value="1"/>
</dbReference>
<dbReference type="GO" id="GO:0016020">
    <property type="term" value="C:membrane"/>
    <property type="evidence" value="ECO:0007669"/>
    <property type="project" value="InterPro"/>
</dbReference>
<dbReference type="Pfam" id="PF02931">
    <property type="entry name" value="Neur_chan_LBD"/>
    <property type="match status" value="1"/>
</dbReference>
<reference evidence="2 3" key="1">
    <citation type="submission" date="2013-05" db="EMBL/GenBank/DDBJ databases">
        <title>Draft genome of the parasitic nematode Anyclostoma ceylanicum.</title>
        <authorList>
            <person name="Mitreva M."/>
        </authorList>
    </citation>
    <scope>NUCLEOTIDE SEQUENCE [LARGE SCALE GENOMIC DNA]</scope>
</reference>
<dbReference type="GO" id="GO:0005230">
    <property type="term" value="F:extracellular ligand-gated monoatomic ion channel activity"/>
    <property type="evidence" value="ECO:0007669"/>
    <property type="project" value="InterPro"/>
</dbReference>
<evidence type="ECO:0000313" key="3">
    <source>
        <dbReference type="Proteomes" id="UP000054495"/>
    </source>
</evidence>
<proteinExistence type="predicted"/>
<keyword evidence="3" id="KW-1185">Reference proteome</keyword>